<dbReference type="Pfam" id="PF13432">
    <property type="entry name" value="TPR_16"/>
    <property type="match status" value="2"/>
</dbReference>
<proteinExistence type="predicted"/>
<dbReference type="Pfam" id="PF13181">
    <property type="entry name" value="TPR_8"/>
    <property type="match status" value="1"/>
</dbReference>
<dbReference type="AlphaFoldDB" id="A0A6J4PD20"/>
<dbReference type="EMBL" id="CADCUR010000201">
    <property type="protein sequence ID" value="CAA9410052.1"/>
    <property type="molecule type" value="Genomic_DNA"/>
</dbReference>
<organism evidence="2">
    <name type="scientific">uncultured Pyrinomonadaceae bacterium</name>
    <dbReference type="NCBI Taxonomy" id="2283094"/>
    <lineage>
        <taxon>Bacteria</taxon>
        <taxon>Pseudomonadati</taxon>
        <taxon>Acidobacteriota</taxon>
        <taxon>Blastocatellia</taxon>
        <taxon>Blastocatellales</taxon>
        <taxon>Pyrinomonadaceae</taxon>
        <taxon>environmental samples</taxon>
    </lineage>
</organism>
<feature type="repeat" description="TPR" evidence="1">
    <location>
        <begin position="213"/>
        <end position="246"/>
    </location>
</feature>
<dbReference type="PROSITE" id="PS51257">
    <property type="entry name" value="PROKAR_LIPOPROTEIN"/>
    <property type="match status" value="1"/>
</dbReference>
<evidence type="ECO:0000256" key="1">
    <source>
        <dbReference type="PROSITE-ProRule" id="PRU00339"/>
    </source>
</evidence>
<dbReference type="SMART" id="SM00028">
    <property type="entry name" value="TPR"/>
    <property type="match status" value="7"/>
</dbReference>
<accession>A0A6J4PD20</accession>
<dbReference type="SUPFAM" id="SSF48452">
    <property type="entry name" value="TPR-like"/>
    <property type="match status" value="2"/>
</dbReference>
<keyword evidence="1" id="KW-0802">TPR repeat</keyword>
<evidence type="ECO:0000313" key="2">
    <source>
        <dbReference type="EMBL" id="CAA9410052.1"/>
    </source>
</evidence>
<protein>
    <submittedName>
        <fullName evidence="2">Uncharacterized protein</fullName>
    </submittedName>
</protein>
<dbReference type="PROSITE" id="PS50005">
    <property type="entry name" value="TPR"/>
    <property type="match status" value="3"/>
</dbReference>
<dbReference type="Gene3D" id="1.25.40.10">
    <property type="entry name" value="Tetratricopeptide repeat domain"/>
    <property type="match status" value="3"/>
</dbReference>
<dbReference type="InterPro" id="IPR019734">
    <property type="entry name" value="TPR_rpt"/>
</dbReference>
<reference evidence="2" key="1">
    <citation type="submission" date="2020-02" db="EMBL/GenBank/DDBJ databases">
        <authorList>
            <person name="Meier V. D."/>
        </authorList>
    </citation>
    <scope>NUCLEOTIDE SEQUENCE</scope>
    <source>
        <strain evidence="2">AVDCRST_MAG74</strain>
    </source>
</reference>
<feature type="repeat" description="TPR" evidence="1">
    <location>
        <begin position="141"/>
        <end position="174"/>
    </location>
</feature>
<feature type="repeat" description="TPR" evidence="1">
    <location>
        <begin position="383"/>
        <end position="416"/>
    </location>
</feature>
<name>A0A6J4PD20_9BACT</name>
<dbReference type="InterPro" id="IPR011990">
    <property type="entry name" value="TPR-like_helical_dom_sf"/>
</dbReference>
<dbReference type="PANTHER" id="PTHR12558">
    <property type="entry name" value="CELL DIVISION CYCLE 16,23,27"/>
    <property type="match status" value="1"/>
</dbReference>
<gene>
    <name evidence="2" type="ORF">AVDCRST_MAG74-2186</name>
</gene>
<sequence length="432" mass="48038">MKKFRANIYSILGTAIFSSLIFGLSGCVKQEASKAESVKTPLATVSASEAEIAAAQKVVEKSPNAPKGYNKLAVAYIRRARETGDFSLNTNAQTAVDRALEIDSQNYEAHRLKASLLLTFHRFAEALEYGRKLQAVNERDAFIYGVLTDANVELGNYKEAIETVQKMVDTRPNMESYARVSRVRSLHGDSDGAIEAMSLAGRVADPMDKEAQSWCLVSLGNELFNVGRYEEAERQYDGALKILPDFHLALAGKGHARAATGDYENAVQFLTRTQERVPTTETVIALGDVYTKIGNTDKAAEQYKLAEFIEQKLGNLDQRRLALLWADQDTKLDEALAIAEKEYAARKDIYTADIYAWCLYKKGDFPAAKRAITEAMRLKTKNALFFYHAGMIEKELGNKKGAKDFLQKALRTNPSFDVLQAEKAKTALEQLK</sequence>
<dbReference type="PANTHER" id="PTHR12558:SF13">
    <property type="entry name" value="CELL DIVISION CYCLE PROTEIN 27 HOMOLOG"/>
    <property type="match status" value="1"/>
</dbReference>